<reference evidence="1" key="1">
    <citation type="submission" date="2020-01" db="EMBL/GenBank/DDBJ databases">
        <authorList>
            <consortium name="DOE Joint Genome Institute"/>
            <person name="Haridas S."/>
            <person name="Albert R."/>
            <person name="Binder M."/>
            <person name="Bloem J."/>
            <person name="Labutti K."/>
            <person name="Salamov A."/>
            <person name="Andreopoulos B."/>
            <person name="Baker S.E."/>
            <person name="Barry K."/>
            <person name="Bills G."/>
            <person name="Bluhm B.H."/>
            <person name="Cannon C."/>
            <person name="Castanera R."/>
            <person name="Culley D.E."/>
            <person name="Daum C."/>
            <person name="Ezra D."/>
            <person name="Gonzalez J.B."/>
            <person name="Henrissat B."/>
            <person name="Kuo A."/>
            <person name="Liang C."/>
            <person name="Lipzen A."/>
            <person name="Lutzoni F."/>
            <person name="Magnuson J."/>
            <person name="Mondo S."/>
            <person name="Nolan M."/>
            <person name="Ohm R."/>
            <person name="Pangilinan J."/>
            <person name="Park H.-J."/>
            <person name="Ramirez L."/>
            <person name="Alfaro M."/>
            <person name="Sun H."/>
            <person name="Tritt A."/>
            <person name="Yoshinaga Y."/>
            <person name="Zwiers L.-H."/>
            <person name="Turgeon B.G."/>
            <person name="Goodwin S.B."/>
            <person name="Spatafora J.W."/>
            <person name="Crous P.W."/>
            <person name="Grigoriev I.V."/>
        </authorList>
    </citation>
    <scope>NUCLEOTIDE SEQUENCE</scope>
    <source>
        <strain evidence="1">IPT5</strain>
    </source>
</reference>
<evidence type="ECO:0000313" key="1">
    <source>
        <dbReference type="EMBL" id="KAF2847840.1"/>
    </source>
</evidence>
<accession>A0A6A7AX64</accession>
<dbReference type="AlphaFoldDB" id="A0A6A7AX64"/>
<dbReference type="EMBL" id="MU006322">
    <property type="protein sequence ID" value="KAF2847840.1"/>
    <property type="molecule type" value="Genomic_DNA"/>
</dbReference>
<evidence type="ECO:0000313" key="2">
    <source>
        <dbReference type="Proteomes" id="UP000799423"/>
    </source>
</evidence>
<dbReference type="OrthoDB" id="5356769at2759"/>
<protein>
    <submittedName>
        <fullName evidence="1">Uncharacterized protein</fullName>
    </submittedName>
</protein>
<organism evidence="1 2">
    <name type="scientific">Plenodomus tracheiphilus IPT5</name>
    <dbReference type="NCBI Taxonomy" id="1408161"/>
    <lineage>
        <taxon>Eukaryota</taxon>
        <taxon>Fungi</taxon>
        <taxon>Dikarya</taxon>
        <taxon>Ascomycota</taxon>
        <taxon>Pezizomycotina</taxon>
        <taxon>Dothideomycetes</taxon>
        <taxon>Pleosporomycetidae</taxon>
        <taxon>Pleosporales</taxon>
        <taxon>Pleosporineae</taxon>
        <taxon>Leptosphaeriaceae</taxon>
        <taxon>Plenodomus</taxon>
    </lineage>
</organism>
<proteinExistence type="predicted"/>
<gene>
    <name evidence="1" type="ORF">T440DRAFT_500821</name>
</gene>
<keyword evidence="2" id="KW-1185">Reference proteome</keyword>
<sequence length="305" mass="33630">MDYYHCSSEDLHQEIRRRGHSPTGTIDALSEGLQADDESRGTHATTVTTENVGYLVTQFLDLPSTPGYEQLARAGSLINQKIVYWTTNTFFPSLQLFFQSGLSCTIDAVCIPDATTGLDEDLRFRLTDLTHEENGRIIKTRRSAKSAHTAGSLVIREAVIARRTSTAIQFYPPDDKPLVPSSATNKASAKIINEQHIVVGLRIEGMSKMAYVWARVGDLSKGRGTTWVGVGISKLRYDVPIPFRGDPRPDMKPGSEATVFLKDVSICALDRGVIQGMYSIAMINPSARASRIDMRLNLLMSLAVH</sequence>
<dbReference type="Proteomes" id="UP000799423">
    <property type="component" value="Unassembled WGS sequence"/>
</dbReference>
<name>A0A6A7AX64_9PLEO</name>